<feature type="compositionally biased region" description="Polar residues" evidence="1">
    <location>
        <begin position="363"/>
        <end position="381"/>
    </location>
</feature>
<dbReference type="Proteomes" id="UP000824596">
    <property type="component" value="Unassembled WGS sequence"/>
</dbReference>
<evidence type="ECO:0000313" key="3">
    <source>
        <dbReference type="Proteomes" id="UP000824596"/>
    </source>
</evidence>
<gene>
    <name evidence="2" type="ORF">HRG_04747</name>
</gene>
<feature type="compositionally biased region" description="Polar residues" evidence="1">
    <location>
        <begin position="499"/>
        <end position="512"/>
    </location>
</feature>
<feature type="compositionally biased region" description="Basic and acidic residues" evidence="1">
    <location>
        <begin position="726"/>
        <end position="741"/>
    </location>
</feature>
<feature type="compositionally biased region" description="Pro residues" evidence="1">
    <location>
        <begin position="426"/>
        <end position="435"/>
    </location>
</feature>
<feature type="compositionally biased region" description="Polar residues" evidence="1">
    <location>
        <begin position="763"/>
        <end position="772"/>
    </location>
</feature>
<proteinExistence type="predicted"/>
<dbReference type="OrthoDB" id="5417386at2759"/>
<feature type="region of interest" description="Disordered" evidence="1">
    <location>
        <begin position="270"/>
        <end position="512"/>
    </location>
</feature>
<organism evidence="2 3">
    <name type="scientific">Hirsutella rhossiliensis</name>
    <dbReference type="NCBI Taxonomy" id="111463"/>
    <lineage>
        <taxon>Eukaryota</taxon>
        <taxon>Fungi</taxon>
        <taxon>Dikarya</taxon>
        <taxon>Ascomycota</taxon>
        <taxon>Pezizomycotina</taxon>
        <taxon>Sordariomycetes</taxon>
        <taxon>Hypocreomycetidae</taxon>
        <taxon>Hypocreales</taxon>
        <taxon>Ophiocordycipitaceae</taxon>
        <taxon>Hirsutella</taxon>
    </lineage>
</organism>
<feature type="region of interest" description="Disordered" evidence="1">
    <location>
        <begin position="1"/>
        <end position="54"/>
    </location>
</feature>
<feature type="region of interest" description="Disordered" evidence="1">
    <location>
        <begin position="524"/>
        <end position="589"/>
    </location>
</feature>
<evidence type="ECO:0000256" key="1">
    <source>
        <dbReference type="SAM" id="MobiDB-lite"/>
    </source>
</evidence>
<dbReference type="AlphaFoldDB" id="A0A9P8N1R4"/>
<accession>A0A9P8N1R4</accession>
<dbReference type="GeneID" id="68353876"/>
<feature type="compositionally biased region" description="Basic residues" evidence="1">
    <location>
        <begin position="711"/>
        <end position="723"/>
    </location>
</feature>
<feature type="compositionally biased region" description="Basic and acidic residues" evidence="1">
    <location>
        <begin position="778"/>
        <end position="787"/>
    </location>
</feature>
<feature type="compositionally biased region" description="Basic and acidic residues" evidence="1">
    <location>
        <begin position="438"/>
        <end position="465"/>
    </location>
</feature>
<dbReference type="EMBL" id="JAIZPD010000004">
    <property type="protein sequence ID" value="KAH0964319.1"/>
    <property type="molecule type" value="Genomic_DNA"/>
</dbReference>
<dbReference type="RefSeq" id="XP_044721832.1">
    <property type="nucleotide sequence ID" value="XM_044863218.1"/>
</dbReference>
<feature type="region of interest" description="Disordered" evidence="1">
    <location>
        <begin position="208"/>
        <end position="248"/>
    </location>
</feature>
<feature type="compositionally biased region" description="Pro residues" evidence="1">
    <location>
        <begin position="556"/>
        <end position="565"/>
    </location>
</feature>
<evidence type="ECO:0000313" key="2">
    <source>
        <dbReference type="EMBL" id="KAH0964319.1"/>
    </source>
</evidence>
<sequence length="820" mass="89389">MTLADVAQPETAGTRRSASCLGDITPSSPLASGPFVHRQNRTRGQESLRSATLARPHFSSNLSDSGSAFDVDEFDGALPLGRDGTTRHTSNQIAALVDFFTNYPPPPNNFMSMPHGAGGCGRGRGAWFKFRKMSKRSKSLPRAPKQIRLPDSAVSGTTIGGHRHIAISIPLEVTPFAEVPKSQYPVCSPRDLSAGISTRDANKGAAALLRSGSRPVETPRSPRPDDHPLPPSQWIKPNALGHRPKGVPRGKPYDYIGILPAQLDTTVLNDSSAPWNSSPSSDEGFGHRGLSHSSPQQSPFPARSSSVVRLRGKGQHASIDSLLSQQQRQRRRQQQQKLQLQEQQERSQDTMRRLRDLGPPSPGGSTALSKASEASLNSSQWGKPRKSSAVPGLGSERPAPANRQDGRSSGLTVIADSPIVSHRDPSPPLPPPPTSPRNRREAVRDRKRRDMEAVRRPKQMKRDEATSDAAATNGTSRAQATKGTVQECAGDAREPVAQNDENNPTQHLSMSNMMVVVDFEPCPSMKRATRHRQSKAVPAPQSVEEGSDPSELLPQPSDPSIPTPPVSANGSPPTRHAAADRTSLTRRREWKAIREQERKAREAIALARAEAQGLAPGGAARDGKGSQADRELMCLYESYREHRLRDMERRLRRLERNGDVWLRALVPVLDNMNRTLAAAATKGELLYRDEHEDFASDGEADSAAERLGRKADRRRASRRRSLAHGRLLEKLARQREGASRGDDDDDDDDDYNSHRRGAWRDSASGSDDTSGLGSIEPLMRELAGEARRRQRAAVVAARAKGHSEGGAREVRGEAGRGKDG</sequence>
<keyword evidence="3" id="KW-1185">Reference proteome</keyword>
<reference evidence="2" key="1">
    <citation type="submission" date="2021-09" db="EMBL/GenBank/DDBJ databases">
        <title>A high-quality genome of the endoparasitic fungus Hirsutella rhossiliensis with a comparison of Hirsutella genomes reveals transposable elements contributing to genome size variation.</title>
        <authorList>
            <person name="Lin R."/>
            <person name="Jiao Y."/>
            <person name="Sun X."/>
            <person name="Ling J."/>
            <person name="Xie B."/>
            <person name="Cheng X."/>
        </authorList>
    </citation>
    <scope>NUCLEOTIDE SEQUENCE</scope>
    <source>
        <strain evidence="2">HR02</strain>
    </source>
</reference>
<feature type="compositionally biased region" description="Polar residues" evidence="1">
    <location>
        <begin position="291"/>
        <end position="307"/>
    </location>
</feature>
<feature type="compositionally biased region" description="Low complexity" evidence="1">
    <location>
        <begin position="270"/>
        <end position="282"/>
    </location>
</feature>
<protein>
    <submittedName>
        <fullName evidence="2">Uncharacterized protein</fullName>
    </submittedName>
</protein>
<name>A0A9P8N1R4_9HYPO</name>
<comment type="caution">
    <text evidence="2">The sequence shown here is derived from an EMBL/GenBank/DDBJ whole genome shotgun (WGS) entry which is preliminary data.</text>
</comment>
<feature type="region of interest" description="Disordered" evidence="1">
    <location>
        <begin position="694"/>
        <end position="820"/>
    </location>
</feature>
<feature type="compositionally biased region" description="Basic and acidic residues" evidence="1">
    <location>
        <begin position="801"/>
        <end position="820"/>
    </location>
</feature>
<feature type="compositionally biased region" description="Basic and acidic residues" evidence="1">
    <location>
        <begin position="343"/>
        <end position="356"/>
    </location>
</feature>
<feature type="compositionally biased region" description="Polar residues" evidence="1">
    <location>
        <begin position="469"/>
        <end position="484"/>
    </location>
</feature>